<accession>A0AAV4HJU8</accession>
<dbReference type="EMBL" id="BMAT01012739">
    <property type="protein sequence ID" value="GFR98427.1"/>
    <property type="molecule type" value="Genomic_DNA"/>
</dbReference>
<protein>
    <submittedName>
        <fullName evidence="1">Uncharacterized protein</fullName>
    </submittedName>
</protein>
<reference evidence="1 2" key="1">
    <citation type="journal article" date="2021" name="Elife">
        <title>Chloroplast acquisition without the gene transfer in kleptoplastic sea slugs, Plakobranchus ocellatus.</title>
        <authorList>
            <person name="Maeda T."/>
            <person name="Takahashi S."/>
            <person name="Yoshida T."/>
            <person name="Shimamura S."/>
            <person name="Takaki Y."/>
            <person name="Nagai Y."/>
            <person name="Toyoda A."/>
            <person name="Suzuki Y."/>
            <person name="Arimoto A."/>
            <person name="Ishii H."/>
            <person name="Satoh N."/>
            <person name="Nishiyama T."/>
            <person name="Hasebe M."/>
            <person name="Maruyama T."/>
            <person name="Minagawa J."/>
            <person name="Obokata J."/>
            <person name="Shigenobu S."/>
        </authorList>
    </citation>
    <scope>NUCLEOTIDE SEQUENCE [LARGE SCALE GENOMIC DNA]</scope>
</reference>
<dbReference type="Proteomes" id="UP000762676">
    <property type="component" value="Unassembled WGS sequence"/>
</dbReference>
<organism evidence="1 2">
    <name type="scientific">Elysia marginata</name>
    <dbReference type="NCBI Taxonomy" id="1093978"/>
    <lineage>
        <taxon>Eukaryota</taxon>
        <taxon>Metazoa</taxon>
        <taxon>Spiralia</taxon>
        <taxon>Lophotrochozoa</taxon>
        <taxon>Mollusca</taxon>
        <taxon>Gastropoda</taxon>
        <taxon>Heterobranchia</taxon>
        <taxon>Euthyneura</taxon>
        <taxon>Panpulmonata</taxon>
        <taxon>Sacoglossa</taxon>
        <taxon>Placobranchoidea</taxon>
        <taxon>Plakobranchidae</taxon>
        <taxon>Elysia</taxon>
    </lineage>
</organism>
<evidence type="ECO:0000313" key="2">
    <source>
        <dbReference type="Proteomes" id="UP000762676"/>
    </source>
</evidence>
<evidence type="ECO:0000313" key="1">
    <source>
        <dbReference type="EMBL" id="GFR98427.1"/>
    </source>
</evidence>
<proteinExistence type="predicted"/>
<gene>
    <name evidence="1" type="ORF">ElyMa_006349800</name>
</gene>
<name>A0AAV4HJU8_9GAST</name>
<dbReference type="AlphaFoldDB" id="A0AAV4HJU8"/>
<comment type="caution">
    <text evidence="1">The sequence shown here is derived from an EMBL/GenBank/DDBJ whole genome shotgun (WGS) entry which is preliminary data.</text>
</comment>
<keyword evidence="2" id="KW-1185">Reference proteome</keyword>
<sequence>MVPSTARFTASGYPIGPAFCRLWSFNGTLQAIHGQTVGRSSVTEQTLGPLLPYPFLNRELGFPQVCNVSIHDEDRGFPKTSPARLQEEMCHYQTWLYF</sequence>